<organism evidence="6 7">
    <name type="scientific">Intestinimonas massiliensis</name>
    <name type="common">ex Afouda et al. 2020</name>
    <dbReference type="NCBI Taxonomy" id="1673721"/>
    <lineage>
        <taxon>Bacteria</taxon>
        <taxon>Bacillati</taxon>
        <taxon>Bacillota</taxon>
        <taxon>Clostridia</taxon>
        <taxon>Eubacteriales</taxon>
        <taxon>Intestinimonas</taxon>
    </lineage>
</organism>
<accession>A0ABS9MDZ3</accession>
<dbReference type="Pfam" id="PF02901">
    <property type="entry name" value="PFL-like"/>
    <property type="match status" value="1"/>
</dbReference>
<reference evidence="6 7" key="1">
    <citation type="submission" date="2022-01" db="EMBL/GenBank/DDBJ databases">
        <title>Collection of gut derived symbiotic bacterial strains cultured from healthy donors.</title>
        <authorList>
            <person name="Lin H."/>
            <person name="Kohout C."/>
            <person name="Waligurski E."/>
            <person name="Pamer E.G."/>
        </authorList>
    </citation>
    <scope>NUCLEOTIDE SEQUENCE [LARGE SCALE GENOMIC DNA]</scope>
    <source>
        <strain evidence="6 7">DFI.3.7</strain>
    </source>
</reference>
<feature type="domain" description="PFL" evidence="5">
    <location>
        <begin position="1"/>
        <end position="618"/>
    </location>
</feature>
<sequence>MAHYIFNKNRLFQEYHSFFEQFSTDVPIHLKRLRDLAKENAISQPLEQKAFLYNFCAEHSKVDLLPSCPFFFEIDTGRSTKTINQWKEPTAGLLNWLLLENQEYIKAFENWKRPYESSGVLYSEMPVDYAHHYADCERVLKFGFLGLKTQISSIEGKTKEEADFLNAAGEACSSICKIAARFADKARSMAKSCLDSEDRDVLIQIAKSAERVPALPADTFYEALCVIVFTREIMQKLEGMNYAVLGHVDRLLYPYYLNDMKNGIITYQQAKEYLACFLALTDARWQADDVDGGANTSIVIGGCDKHGKPVFNDITRMIIEVFDEHRLVNPKLQARLSKDHPVEYIEILASLISSGCNALTIFNDDVLIAAQCRAGKELVDARLYLAGGCQEPTLPNELNCRAFAYVNLPQILRISLLEKEIAKLNEESGLKLRIITGVKTFEEFYQAYLHNFSELVKKFVSGFNHFEAQWDKINPCPLHSVTIEGCIENKKDITAGGSKYNSNSLSLTGFGTLVDSLYAIKTAIFERNYVDLEELVLAIETNYEKNEVLRQYLLNRIPKYGEENDGLDCFIKSLSEDLAKHTKGLPNSHGGNYESSFFSFYAYLWLKDSTGATPDGRKGGMPLSRGINPSETTRGVNAANLLHAQKSLNLREYPGCAVLYMDLPVTLQKRDEKVCKAIIQSFLYVDGSTMDFNLLNHEQLIEAQRQPERYRNITVRVCGYSAQFVALKKEIQDEIIARIQRVGGIPEC</sequence>
<gene>
    <name evidence="6" type="ORF">L0P79_18560</name>
</gene>
<evidence type="ECO:0008006" key="8">
    <source>
        <dbReference type="Google" id="ProtNLM"/>
    </source>
</evidence>
<dbReference type="PROSITE" id="PS51554">
    <property type="entry name" value="PFL"/>
    <property type="match status" value="1"/>
</dbReference>
<dbReference type="PROSITE" id="PS51149">
    <property type="entry name" value="GLY_RADICAL_2"/>
    <property type="match status" value="1"/>
</dbReference>
<dbReference type="Gene3D" id="3.20.70.20">
    <property type="match status" value="1"/>
</dbReference>
<comment type="caution">
    <text evidence="6">The sequence shown here is derived from an EMBL/GenBank/DDBJ whole genome shotgun (WGS) entry which is preliminary data.</text>
</comment>
<feature type="modified residue" description="Glycine radical" evidence="3">
    <location>
        <position position="719"/>
    </location>
</feature>
<feature type="domain" description="Glycine radical" evidence="4">
    <location>
        <begin position="625"/>
        <end position="744"/>
    </location>
</feature>
<evidence type="ECO:0000313" key="6">
    <source>
        <dbReference type="EMBL" id="MCG4529040.1"/>
    </source>
</evidence>
<dbReference type="PANTHER" id="PTHR43641:SF2">
    <property type="entry name" value="DEHYDRATASE YBIW-RELATED"/>
    <property type="match status" value="1"/>
</dbReference>
<dbReference type="PANTHER" id="PTHR43641">
    <property type="entry name" value="FORMATE ACETYLTRANSFERASE 3-RELATED"/>
    <property type="match status" value="1"/>
</dbReference>
<name>A0ABS9MDZ3_9FIRM</name>
<evidence type="ECO:0000256" key="1">
    <source>
        <dbReference type="ARBA" id="ARBA00022818"/>
    </source>
</evidence>
<evidence type="ECO:0000259" key="5">
    <source>
        <dbReference type="PROSITE" id="PS51554"/>
    </source>
</evidence>
<keyword evidence="1 3" id="KW-0556">Organic radical</keyword>
<evidence type="ECO:0000256" key="3">
    <source>
        <dbReference type="PROSITE-ProRule" id="PRU00493"/>
    </source>
</evidence>
<dbReference type="SUPFAM" id="SSF51998">
    <property type="entry name" value="PFL-like glycyl radical enzymes"/>
    <property type="match status" value="1"/>
</dbReference>
<keyword evidence="7" id="KW-1185">Reference proteome</keyword>
<dbReference type="InterPro" id="IPR019777">
    <property type="entry name" value="Form_AcTrfase_GR_CS"/>
</dbReference>
<dbReference type="PROSITE" id="PS00850">
    <property type="entry name" value="GLY_RADICAL_1"/>
    <property type="match status" value="1"/>
</dbReference>
<evidence type="ECO:0000313" key="7">
    <source>
        <dbReference type="Proteomes" id="UP001200313"/>
    </source>
</evidence>
<proteinExistence type="predicted"/>
<dbReference type="InterPro" id="IPR051215">
    <property type="entry name" value="GRE"/>
</dbReference>
<dbReference type="RefSeq" id="WP_238075248.1">
    <property type="nucleotide sequence ID" value="NZ_JAKNJB010000056.1"/>
</dbReference>
<keyword evidence="2" id="KW-0456">Lyase</keyword>
<dbReference type="InterPro" id="IPR004184">
    <property type="entry name" value="PFL_dom"/>
</dbReference>
<evidence type="ECO:0000259" key="4">
    <source>
        <dbReference type="PROSITE" id="PS51149"/>
    </source>
</evidence>
<dbReference type="Pfam" id="PF01228">
    <property type="entry name" value="Gly_radical"/>
    <property type="match status" value="1"/>
</dbReference>
<dbReference type="Proteomes" id="UP001200313">
    <property type="component" value="Unassembled WGS sequence"/>
</dbReference>
<dbReference type="EMBL" id="JAKNJB010000056">
    <property type="protein sequence ID" value="MCG4529040.1"/>
    <property type="molecule type" value="Genomic_DNA"/>
</dbReference>
<dbReference type="InterPro" id="IPR001150">
    <property type="entry name" value="Gly_radical"/>
</dbReference>
<evidence type="ECO:0000256" key="2">
    <source>
        <dbReference type="ARBA" id="ARBA00023239"/>
    </source>
</evidence>
<protein>
    <recommendedName>
        <fullName evidence="8">4-hydroxyphenylacetate decarboxylase</fullName>
    </recommendedName>
</protein>